<dbReference type="Gene3D" id="4.10.410.40">
    <property type="match status" value="1"/>
</dbReference>
<proteinExistence type="predicted"/>
<evidence type="ECO:0000313" key="1">
    <source>
        <dbReference type="EMBL" id="MRW86781.1"/>
    </source>
</evidence>
<dbReference type="AlphaFoldDB" id="A0A844D778"/>
<dbReference type="Pfam" id="PF08813">
    <property type="entry name" value="Phage_tail_3"/>
    <property type="match status" value="1"/>
</dbReference>
<evidence type="ECO:0000313" key="2">
    <source>
        <dbReference type="Proteomes" id="UP000439986"/>
    </source>
</evidence>
<dbReference type="Proteomes" id="UP000439986">
    <property type="component" value="Unassembled WGS sequence"/>
</dbReference>
<sequence length="215" mass="22479">MAARLPDGAIVTLGTTFGASKQITGITNANPGVATSNAHGFNNNDLLVVTSGWSNLNNRVVRAAGIAANAFNLDGIDTTLTNLYPAGSGGGSAAAVTAWTQISQITGFQTSGGDQQFTSLSFLEQNFETQLPTVISAMSINIEIADDPSLPGYQALKAASDARAIRPLRLSLPDGSFILYYGMVSFNETPTLDKGQVMKVKATFSLQGKPVRYAA</sequence>
<reference evidence="1 2" key="1">
    <citation type="submission" date="2019-11" db="EMBL/GenBank/DDBJ databases">
        <title>Novel species isolated from a subtropical stream in China.</title>
        <authorList>
            <person name="Lu H."/>
        </authorList>
    </citation>
    <scope>NUCLEOTIDE SEQUENCE [LARGE SCALE GENOMIC DNA]</scope>
    <source>
        <strain evidence="1 2">FT26W</strain>
    </source>
</reference>
<gene>
    <name evidence="1" type="ORF">GJ698_22170</name>
</gene>
<name>A0A844D778_9BURK</name>
<keyword evidence="2" id="KW-1185">Reference proteome</keyword>
<organism evidence="1 2">
    <name type="scientific">Duganella aquatilis</name>
    <dbReference type="NCBI Taxonomy" id="2666082"/>
    <lineage>
        <taxon>Bacteria</taxon>
        <taxon>Pseudomonadati</taxon>
        <taxon>Pseudomonadota</taxon>
        <taxon>Betaproteobacteria</taxon>
        <taxon>Burkholderiales</taxon>
        <taxon>Oxalobacteraceae</taxon>
        <taxon>Telluria group</taxon>
        <taxon>Duganella</taxon>
    </lineage>
</organism>
<protein>
    <submittedName>
        <fullName evidence="1">Phage tail protein</fullName>
    </submittedName>
</protein>
<accession>A0A844D778</accession>
<dbReference type="EMBL" id="WKJL01000019">
    <property type="protein sequence ID" value="MRW86781.1"/>
    <property type="molecule type" value="Genomic_DNA"/>
</dbReference>
<dbReference type="RefSeq" id="WP_154360037.1">
    <property type="nucleotide sequence ID" value="NZ_WKJL01000019.1"/>
</dbReference>
<comment type="caution">
    <text evidence="1">The sequence shown here is derived from an EMBL/GenBank/DDBJ whole genome shotgun (WGS) entry which is preliminary data.</text>
</comment>
<dbReference type="InterPro" id="IPR014918">
    <property type="entry name" value="Phage_tail_3"/>
</dbReference>